<keyword evidence="2" id="KW-1185">Reference proteome</keyword>
<dbReference type="PANTHER" id="PTHR20974:SF0">
    <property type="entry name" value="UPF0585 PROTEIN CG18661"/>
    <property type="match status" value="1"/>
</dbReference>
<sequence>MTIQKPFSQACENNKEPILQILKTVFDQPMTVWEIGSGTGQHACHFAGNLPHLTWQPTDRPENLPGIHLWRDAVQLANLLPPLSLDVADLQWPCARIDALFTANTLHIMSSAEVGLLFKRLANYLSAEATLCIYGPFNYAGAYTSESNARFDLWLKERDERSGIKDFETIMGLAAAIGLTLQADHAMPANNRLLVLQTKI</sequence>
<dbReference type="InterPro" id="IPR010342">
    <property type="entry name" value="DUF938"/>
</dbReference>
<dbReference type="RefSeq" id="WP_192374487.1">
    <property type="nucleotide sequence ID" value="NZ_CAJHIV010000001.1"/>
</dbReference>
<dbReference type="Proteomes" id="UP000652176">
    <property type="component" value="Unassembled WGS sequence"/>
</dbReference>
<proteinExistence type="predicted"/>
<dbReference type="PANTHER" id="PTHR20974">
    <property type="entry name" value="UPF0585 PROTEIN CG18661"/>
    <property type="match status" value="1"/>
</dbReference>
<dbReference type="Pfam" id="PF06080">
    <property type="entry name" value="DUF938"/>
    <property type="match status" value="1"/>
</dbReference>
<reference evidence="1 2" key="1">
    <citation type="submission" date="2020-09" db="EMBL/GenBank/DDBJ databases">
        <title>Methylomonas albis sp. nov. and Methylomonas fluvii sp. nov.: Two cold-adapted methanotrophs from the River Elbe and an amended description of Methylovulum psychrotolerans strain Eb1.</title>
        <authorList>
            <person name="Bussmann I.K."/>
            <person name="Klings K.-W."/>
            <person name="Warnstedt J."/>
            <person name="Hoppert M."/>
            <person name="Saborowski A."/>
            <person name="Horn F."/>
            <person name="Liebner S."/>
        </authorList>
    </citation>
    <scope>NUCLEOTIDE SEQUENCE [LARGE SCALE GENOMIC DNA]</scope>
    <source>
        <strain evidence="1 2">EbA</strain>
    </source>
</reference>
<gene>
    <name evidence="1" type="ORF">IE877_09390</name>
</gene>
<protein>
    <submittedName>
        <fullName evidence="1">DUF938 domain-containing protein</fullName>
    </submittedName>
</protein>
<evidence type="ECO:0000313" key="1">
    <source>
        <dbReference type="EMBL" id="MBD9356101.1"/>
    </source>
</evidence>
<accession>A0ABR9CYZ6</accession>
<comment type="caution">
    <text evidence="1">The sequence shown here is derived from an EMBL/GenBank/DDBJ whole genome shotgun (WGS) entry which is preliminary data.</text>
</comment>
<dbReference type="Gene3D" id="3.40.50.150">
    <property type="entry name" value="Vaccinia Virus protein VP39"/>
    <property type="match status" value="1"/>
</dbReference>
<organism evidence="1 2">
    <name type="scientific">Methylomonas albis</name>
    <dbReference type="NCBI Taxonomy" id="1854563"/>
    <lineage>
        <taxon>Bacteria</taxon>
        <taxon>Pseudomonadati</taxon>
        <taxon>Pseudomonadota</taxon>
        <taxon>Gammaproteobacteria</taxon>
        <taxon>Methylococcales</taxon>
        <taxon>Methylococcaceae</taxon>
        <taxon>Methylomonas</taxon>
    </lineage>
</organism>
<dbReference type="EMBL" id="JACXSS010000001">
    <property type="protein sequence ID" value="MBD9356101.1"/>
    <property type="molecule type" value="Genomic_DNA"/>
</dbReference>
<name>A0ABR9CYZ6_9GAMM</name>
<dbReference type="SUPFAM" id="SSF53335">
    <property type="entry name" value="S-adenosyl-L-methionine-dependent methyltransferases"/>
    <property type="match status" value="1"/>
</dbReference>
<evidence type="ECO:0000313" key="2">
    <source>
        <dbReference type="Proteomes" id="UP000652176"/>
    </source>
</evidence>
<dbReference type="InterPro" id="IPR029063">
    <property type="entry name" value="SAM-dependent_MTases_sf"/>
</dbReference>